<keyword evidence="2 3" id="KW-0342">GTP-binding</keyword>
<dbReference type="KEGG" id="cvn:111118742"/>
<keyword evidence="4" id="KW-0460">Magnesium</keyword>
<evidence type="ECO:0000256" key="1">
    <source>
        <dbReference type="ARBA" id="ARBA00022741"/>
    </source>
</evidence>
<dbReference type="RefSeq" id="XP_022314059.1">
    <property type="nucleotide sequence ID" value="XM_022458351.1"/>
</dbReference>
<dbReference type="GO" id="GO:0005525">
    <property type="term" value="F:GTP binding"/>
    <property type="evidence" value="ECO:0007669"/>
    <property type="project" value="UniProtKB-KW"/>
</dbReference>
<dbReference type="InterPro" id="IPR027417">
    <property type="entry name" value="P-loop_NTPase"/>
</dbReference>
<keyword evidence="1 3" id="KW-0547">Nucleotide-binding</keyword>
<dbReference type="SMART" id="SM00177">
    <property type="entry name" value="ARF"/>
    <property type="match status" value="1"/>
</dbReference>
<protein>
    <submittedName>
        <fullName evidence="6">ADP-ribosylation factor-like protein 16</fullName>
    </submittedName>
</protein>
<dbReference type="PROSITE" id="PS51417">
    <property type="entry name" value="ARF"/>
    <property type="match status" value="1"/>
</dbReference>
<keyword evidence="5" id="KW-1185">Reference proteome</keyword>
<dbReference type="PANTHER" id="PTHR46688:SF1">
    <property type="entry name" value="ADP-RIBOSYLATION FACTOR-LIKE PROTEIN 16"/>
    <property type="match status" value="1"/>
</dbReference>
<dbReference type="GeneID" id="111118742"/>
<organism evidence="5 6">
    <name type="scientific">Crassostrea virginica</name>
    <name type="common">Eastern oyster</name>
    <dbReference type="NCBI Taxonomy" id="6565"/>
    <lineage>
        <taxon>Eukaryota</taxon>
        <taxon>Metazoa</taxon>
        <taxon>Spiralia</taxon>
        <taxon>Lophotrochozoa</taxon>
        <taxon>Mollusca</taxon>
        <taxon>Bivalvia</taxon>
        <taxon>Autobranchia</taxon>
        <taxon>Pteriomorphia</taxon>
        <taxon>Ostreida</taxon>
        <taxon>Ostreoidea</taxon>
        <taxon>Ostreidae</taxon>
        <taxon>Crassostrea</taxon>
    </lineage>
</organism>
<feature type="binding site" evidence="3">
    <location>
        <begin position="113"/>
        <end position="116"/>
    </location>
    <ligand>
        <name>GTP</name>
        <dbReference type="ChEBI" id="CHEBI:37565"/>
    </ligand>
</feature>
<sequence length="168" mass="19108">MYLLLGPTSSGKTLLSKKLKTYDDVKDKDIPSTLPTIGTNLVNLTLSKRQEITLRELGGSMSPIWPNYLKECQFLIYVIDMSNRLQVSAACMLFLTILTNPNLKDCQVLVLLNKIDLTTCMSRHEFESLFRWDDILKHSPHQITLKEVSAVSGKGLSDILEWLQQHSR</sequence>
<dbReference type="SUPFAM" id="SSF52540">
    <property type="entry name" value="P-loop containing nucleoside triphosphate hydrolases"/>
    <property type="match status" value="1"/>
</dbReference>
<dbReference type="Gene3D" id="3.40.50.300">
    <property type="entry name" value="P-loop containing nucleotide triphosphate hydrolases"/>
    <property type="match status" value="1"/>
</dbReference>
<evidence type="ECO:0000256" key="3">
    <source>
        <dbReference type="PIRSR" id="PIRSR606689-1"/>
    </source>
</evidence>
<dbReference type="InterPro" id="IPR006689">
    <property type="entry name" value="Small_GTPase_ARF/SAR"/>
</dbReference>
<accession>A0A8B8CFU1</accession>
<gene>
    <name evidence="6" type="primary">LOC111118742</name>
</gene>
<feature type="binding site" evidence="4">
    <location>
        <position position="13"/>
    </location>
    <ligand>
        <name>Mg(2+)</name>
        <dbReference type="ChEBI" id="CHEBI:18420"/>
    </ligand>
</feature>
<dbReference type="GO" id="GO:0003924">
    <property type="term" value="F:GTPase activity"/>
    <property type="evidence" value="ECO:0007669"/>
    <property type="project" value="InterPro"/>
</dbReference>
<dbReference type="AlphaFoldDB" id="A0A8B8CFU1"/>
<dbReference type="PANTHER" id="PTHR46688">
    <property type="entry name" value="ADP-RIBOSYLATION FACTOR-LIKE PROTEIN 16"/>
    <property type="match status" value="1"/>
</dbReference>
<reference evidence="6" key="1">
    <citation type="submission" date="2025-08" db="UniProtKB">
        <authorList>
            <consortium name="RefSeq"/>
        </authorList>
    </citation>
    <scope>IDENTIFICATION</scope>
    <source>
        <tissue evidence="6">Whole sample</tissue>
    </source>
</reference>
<evidence type="ECO:0000313" key="6">
    <source>
        <dbReference type="RefSeq" id="XP_022314059.1"/>
    </source>
</evidence>
<feature type="binding site" evidence="3">
    <location>
        <begin position="6"/>
        <end position="13"/>
    </location>
    <ligand>
        <name>GTP</name>
        <dbReference type="ChEBI" id="CHEBI:37565"/>
    </ligand>
</feature>
<name>A0A8B8CFU1_CRAVI</name>
<evidence type="ECO:0000256" key="2">
    <source>
        <dbReference type="ARBA" id="ARBA00023134"/>
    </source>
</evidence>
<evidence type="ECO:0000256" key="4">
    <source>
        <dbReference type="PIRSR" id="PIRSR606689-2"/>
    </source>
</evidence>
<dbReference type="GO" id="GO:0046872">
    <property type="term" value="F:metal ion binding"/>
    <property type="evidence" value="ECO:0007669"/>
    <property type="project" value="UniProtKB-KW"/>
</dbReference>
<keyword evidence="4" id="KW-0479">Metal-binding</keyword>
<feature type="binding site" evidence="4">
    <location>
        <position position="36"/>
    </location>
    <ligand>
        <name>Mg(2+)</name>
        <dbReference type="ChEBI" id="CHEBI:18420"/>
    </ligand>
</feature>
<dbReference type="Pfam" id="PF00025">
    <property type="entry name" value="Arf"/>
    <property type="match status" value="1"/>
</dbReference>
<evidence type="ECO:0000313" key="5">
    <source>
        <dbReference type="Proteomes" id="UP000694844"/>
    </source>
</evidence>
<feature type="binding site" evidence="3">
    <location>
        <position position="59"/>
    </location>
    <ligand>
        <name>GTP</name>
        <dbReference type="ChEBI" id="CHEBI:37565"/>
    </ligand>
</feature>
<dbReference type="OrthoDB" id="365445at2759"/>
<proteinExistence type="predicted"/>
<dbReference type="Proteomes" id="UP000694844">
    <property type="component" value="Chromosome 2"/>
</dbReference>